<dbReference type="OrthoDB" id="1600564at2759"/>
<evidence type="ECO:0000256" key="1">
    <source>
        <dbReference type="ARBA" id="ARBA00008668"/>
    </source>
</evidence>
<protein>
    <submittedName>
        <fullName evidence="6">Uncharacterized protein</fullName>
    </submittedName>
</protein>
<feature type="region of interest" description="Disordered" evidence="5">
    <location>
        <begin position="23"/>
        <end position="44"/>
    </location>
</feature>
<evidence type="ECO:0000256" key="3">
    <source>
        <dbReference type="ARBA" id="ARBA00022801"/>
    </source>
</evidence>
<dbReference type="InterPro" id="IPR001087">
    <property type="entry name" value="GDSL"/>
</dbReference>
<dbReference type="PANTHER" id="PTHR22835">
    <property type="entry name" value="ZINC FINGER FYVE DOMAIN CONTAINING PROTEIN"/>
    <property type="match status" value="1"/>
</dbReference>
<dbReference type="InterPro" id="IPR035669">
    <property type="entry name" value="SGNH_plant_lipase-like"/>
</dbReference>
<keyword evidence="3" id="KW-0378">Hydrolase</keyword>
<evidence type="ECO:0000256" key="4">
    <source>
        <dbReference type="ARBA" id="ARBA00023180"/>
    </source>
</evidence>
<accession>A0A9Q0C9Z9</accession>
<dbReference type="Proteomes" id="UP001151287">
    <property type="component" value="Unassembled WGS sequence"/>
</dbReference>
<dbReference type="SUPFAM" id="SSF52266">
    <property type="entry name" value="SGNH hydrolase"/>
    <property type="match status" value="1"/>
</dbReference>
<dbReference type="CDD" id="cd01837">
    <property type="entry name" value="SGNH_plant_lipase_like"/>
    <property type="match status" value="1"/>
</dbReference>
<evidence type="ECO:0000313" key="7">
    <source>
        <dbReference type="Proteomes" id="UP001151287"/>
    </source>
</evidence>
<evidence type="ECO:0000313" key="6">
    <source>
        <dbReference type="EMBL" id="KAJ1689962.1"/>
    </source>
</evidence>
<dbReference type="GO" id="GO:0016788">
    <property type="term" value="F:hydrolase activity, acting on ester bonds"/>
    <property type="evidence" value="ECO:0007669"/>
    <property type="project" value="InterPro"/>
</dbReference>
<organism evidence="6 7">
    <name type="scientific">Rhynchospora breviuscula</name>
    <dbReference type="NCBI Taxonomy" id="2022672"/>
    <lineage>
        <taxon>Eukaryota</taxon>
        <taxon>Viridiplantae</taxon>
        <taxon>Streptophyta</taxon>
        <taxon>Embryophyta</taxon>
        <taxon>Tracheophyta</taxon>
        <taxon>Spermatophyta</taxon>
        <taxon>Magnoliopsida</taxon>
        <taxon>Liliopsida</taxon>
        <taxon>Poales</taxon>
        <taxon>Cyperaceae</taxon>
        <taxon>Cyperoideae</taxon>
        <taxon>Rhynchosporeae</taxon>
        <taxon>Rhynchospora</taxon>
    </lineage>
</organism>
<evidence type="ECO:0000256" key="2">
    <source>
        <dbReference type="ARBA" id="ARBA00022729"/>
    </source>
</evidence>
<dbReference type="Pfam" id="PF00657">
    <property type="entry name" value="Lipase_GDSL"/>
    <property type="match status" value="1"/>
</dbReference>
<dbReference type="InterPro" id="IPR036514">
    <property type="entry name" value="SGNH_hydro_sf"/>
</dbReference>
<dbReference type="Gene3D" id="3.40.50.1110">
    <property type="entry name" value="SGNH hydrolase"/>
    <property type="match status" value="1"/>
</dbReference>
<dbReference type="PANTHER" id="PTHR22835:SF663">
    <property type="entry name" value="LIPASE-LIKE"/>
    <property type="match status" value="1"/>
</dbReference>
<dbReference type="EMBL" id="JAMQYH010000004">
    <property type="protein sequence ID" value="KAJ1689962.1"/>
    <property type="molecule type" value="Genomic_DNA"/>
</dbReference>
<sequence length="424" mass="47383">MVPLTACQIRSPTGYRTLGEVNKEKKKNEQKERERRKGGKQKTMANSTWHYTTSLIILTTILVNSACLTVGCYSRIFSFGDSLTDTGNYLQMFGNESGNSAARLPYGETYFHRPTGRCSDGRLILDFIAQEFGLPFVPPYLGGKSREFFRHGANFAVAGATAMNHSIFKKMGVPVNTRGGFLDVQVEWFKKLLSMLCPKSDCREIMENALFLVGEMGANDYGTLFTAKVPFTEIKEIVSGVVSTIASAIKNLINLGAKTLVIPGLFPLGCCPAFLTHFQTKRVEDYDSTTGCLMWLNEFSEYHDQLLSVELDKLRNLYRNVSIVYANYYRPYISIMQSPTQHGIKETVVACCGGGGPYNFASSQDCGDDGSRLCQEPSEYVSWDGRHLTDAVYKIMAKSVISNLYFESHFTMSCSMRQQLKASY</sequence>
<name>A0A9Q0C9Z9_9POAL</name>
<reference evidence="6" key="1">
    <citation type="journal article" date="2022" name="Cell">
        <title>Repeat-based holocentromeres influence genome architecture and karyotype evolution.</title>
        <authorList>
            <person name="Hofstatter P.G."/>
            <person name="Thangavel G."/>
            <person name="Lux T."/>
            <person name="Neumann P."/>
            <person name="Vondrak T."/>
            <person name="Novak P."/>
            <person name="Zhang M."/>
            <person name="Costa L."/>
            <person name="Castellani M."/>
            <person name="Scott A."/>
            <person name="Toegelov H."/>
            <person name="Fuchs J."/>
            <person name="Mata-Sucre Y."/>
            <person name="Dias Y."/>
            <person name="Vanzela A.L.L."/>
            <person name="Huettel B."/>
            <person name="Almeida C.C.S."/>
            <person name="Simkova H."/>
            <person name="Souza G."/>
            <person name="Pedrosa-Harand A."/>
            <person name="Macas J."/>
            <person name="Mayer K.F.X."/>
            <person name="Houben A."/>
            <person name="Marques A."/>
        </authorList>
    </citation>
    <scope>NUCLEOTIDE SEQUENCE</scope>
    <source>
        <strain evidence="6">RhyBre1mFocal</strain>
    </source>
</reference>
<keyword evidence="2" id="KW-0732">Signal</keyword>
<keyword evidence="4" id="KW-0325">Glycoprotein</keyword>
<feature type="compositionally biased region" description="Basic and acidic residues" evidence="5">
    <location>
        <begin position="23"/>
        <end position="35"/>
    </location>
</feature>
<dbReference type="AlphaFoldDB" id="A0A9Q0C9Z9"/>
<comment type="caution">
    <text evidence="6">The sequence shown here is derived from an EMBL/GenBank/DDBJ whole genome shotgun (WGS) entry which is preliminary data.</text>
</comment>
<gene>
    <name evidence="6" type="ORF">LUZ63_014117</name>
</gene>
<comment type="similarity">
    <text evidence="1">Belongs to the 'GDSL' lipolytic enzyme family.</text>
</comment>
<proteinExistence type="inferred from homology"/>
<keyword evidence="7" id="KW-1185">Reference proteome</keyword>
<evidence type="ECO:0000256" key="5">
    <source>
        <dbReference type="SAM" id="MobiDB-lite"/>
    </source>
</evidence>